<dbReference type="EMBL" id="LNRQ01000009">
    <property type="protein sequence ID" value="KZM82562.1"/>
    <property type="molecule type" value="Genomic_DNA"/>
</dbReference>
<protein>
    <submittedName>
        <fullName evidence="3">Uncharacterized protein</fullName>
    </submittedName>
</protein>
<proteinExistence type="predicted"/>
<feature type="chain" id="PRO_5008044655" evidence="2">
    <location>
        <begin position="24"/>
        <end position="295"/>
    </location>
</feature>
<reference evidence="3" key="1">
    <citation type="journal article" date="2016" name="Nat. Genet.">
        <title>A high-quality carrot genome assembly provides new insights into carotenoid accumulation and asterid genome evolution.</title>
        <authorList>
            <person name="Iorizzo M."/>
            <person name="Ellison S."/>
            <person name="Senalik D."/>
            <person name="Zeng P."/>
            <person name="Satapoomin P."/>
            <person name="Huang J."/>
            <person name="Bowman M."/>
            <person name="Iovene M."/>
            <person name="Sanseverino W."/>
            <person name="Cavagnaro P."/>
            <person name="Yildiz M."/>
            <person name="Macko-Podgorni A."/>
            <person name="Moranska E."/>
            <person name="Grzebelus E."/>
            <person name="Grzebelus D."/>
            <person name="Ashrafi H."/>
            <person name="Zheng Z."/>
            <person name="Cheng S."/>
            <person name="Spooner D."/>
            <person name="Van Deynze A."/>
            <person name="Simon P."/>
        </authorList>
    </citation>
    <scope>NUCLEOTIDE SEQUENCE [LARGE SCALE GENOMIC DNA]</scope>
    <source>
        <tissue evidence="3">Leaf</tissue>
    </source>
</reference>
<feature type="compositionally biased region" description="Basic and acidic residues" evidence="1">
    <location>
        <begin position="192"/>
        <end position="203"/>
    </location>
</feature>
<feature type="region of interest" description="Disordered" evidence="1">
    <location>
        <begin position="192"/>
        <end position="217"/>
    </location>
</feature>
<organism evidence="3">
    <name type="scientific">Daucus carota subsp. sativus</name>
    <name type="common">Carrot</name>
    <dbReference type="NCBI Taxonomy" id="79200"/>
    <lineage>
        <taxon>Eukaryota</taxon>
        <taxon>Viridiplantae</taxon>
        <taxon>Streptophyta</taxon>
        <taxon>Embryophyta</taxon>
        <taxon>Tracheophyta</taxon>
        <taxon>Spermatophyta</taxon>
        <taxon>Magnoliopsida</taxon>
        <taxon>eudicotyledons</taxon>
        <taxon>Gunneridae</taxon>
        <taxon>Pentapetalae</taxon>
        <taxon>asterids</taxon>
        <taxon>campanulids</taxon>
        <taxon>Apiales</taxon>
        <taxon>Apiaceae</taxon>
        <taxon>Apioideae</taxon>
        <taxon>Scandiceae</taxon>
        <taxon>Daucinae</taxon>
        <taxon>Daucus</taxon>
        <taxon>Daucus sect. Daucus</taxon>
    </lineage>
</organism>
<evidence type="ECO:0000256" key="1">
    <source>
        <dbReference type="SAM" id="MobiDB-lite"/>
    </source>
</evidence>
<dbReference type="Gramene" id="KZM82562">
    <property type="protein sequence ID" value="KZM82562"/>
    <property type="gene ID" value="DCAR_030131"/>
</dbReference>
<evidence type="ECO:0000313" key="3">
    <source>
        <dbReference type="EMBL" id="KZM82562.1"/>
    </source>
</evidence>
<accession>A0A175YI95</accession>
<keyword evidence="2" id="KW-0732">Signal</keyword>
<dbReference type="AlphaFoldDB" id="A0A175YI95"/>
<feature type="compositionally biased region" description="Acidic residues" evidence="1">
    <location>
        <begin position="278"/>
        <end position="295"/>
    </location>
</feature>
<gene>
    <name evidence="3" type="ORF">DCAR_030131</name>
</gene>
<evidence type="ECO:0000256" key="2">
    <source>
        <dbReference type="SAM" id="SignalP"/>
    </source>
</evidence>
<feature type="signal peptide" evidence="2">
    <location>
        <begin position="1"/>
        <end position="23"/>
    </location>
</feature>
<comment type="caution">
    <text evidence="3">The sequence shown here is derived from an EMBL/GenBank/DDBJ whole genome shotgun (WGS) entry which is preliminary data.</text>
</comment>
<name>A0A175YI95_DAUCS</name>
<feature type="region of interest" description="Disordered" evidence="1">
    <location>
        <begin position="261"/>
        <end position="295"/>
    </location>
</feature>
<sequence length="295" mass="33117">MSIFPLICKNATVLSWLATLATAVYGPCTYRDIQTHTIESASRTSWVLRTKLLGDSTQDDQDNSWRLFTSEDMVQGYKALKRRKKARIVKNNADFQFTETLGEATMSSVRGTTNRHVNSPSTGILDNSGLLGSAAVDMDIPSATPKSTITSLRETWRSDSCNSKFQRHDRSSRTPFADITNMVQRNTSHTKCDRVKGKGKNAEMRSNNGIDQGKGKSVKWEDATKKECSRNLFEEEFSTNPSSNTVLYDEDLEETRYEAQILSDDSETDLESSHEVDYGDELFDDESEVENDTGL</sequence>